<keyword evidence="3" id="KW-1003">Cell membrane</keyword>
<reference evidence="9 10" key="1">
    <citation type="journal article" date="2023" name="Genome Announc.">
        <title>Pan-Genome Analyses of the Genus Cohnella and Proposal of the Novel Species Cohnella silvisoli sp. nov., Isolated from Forest Soil.</title>
        <authorList>
            <person name="Wang C."/>
            <person name="Mao L."/>
            <person name="Bao G."/>
            <person name="Zhu H."/>
        </authorList>
    </citation>
    <scope>NUCLEOTIDE SEQUENCE [LARGE SCALE GENOMIC DNA]</scope>
    <source>
        <strain evidence="9 10">NL03-T5-1</strain>
    </source>
</reference>
<evidence type="ECO:0000256" key="1">
    <source>
        <dbReference type="ARBA" id="ARBA00004651"/>
    </source>
</evidence>
<keyword evidence="5 7" id="KW-1133">Transmembrane helix</keyword>
<evidence type="ECO:0000313" key="9">
    <source>
        <dbReference type="EMBL" id="MEQ4485970.1"/>
    </source>
</evidence>
<evidence type="ECO:0000256" key="4">
    <source>
        <dbReference type="ARBA" id="ARBA00022692"/>
    </source>
</evidence>
<feature type="transmembrane region" description="Helical" evidence="7">
    <location>
        <begin position="141"/>
        <end position="162"/>
    </location>
</feature>
<keyword evidence="10" id="KW-1185">Reference proteome</keyword>
<evidence type="ECO:0000256" key="3">
    <source>
        <dbReference type="ARBA" id="ARBA00022475"/>
    </source>
</evidence>
<dbReference type="InterPro" id="IPR000515">
    <property type="entry name" value="MetI-like"/>
</dbReference>
<feature type="domain" description="ABC transmembrane type-1" evidence="8">
    <location>
        <begin position="73"/>
        <end position="261"/>
    </location>
</feature>
<dbReference type="RefSeq" id="WP_232189044.1">
    <property type="nucleotide sequence ID" value="NZ_JAIOAP010000017.1"/>
</dbReference>
<accession>A0ABV1L0T4</accession>
<comment type="similarity">
    <text evidence="7">Belongs to the binding-protein-dependent transport system permease family.</text>
</comment>
<evidence type="ECO:0000313" key="10">
    <source>
        <dbReference type="Proteomes" id="UP001493487"/>
    </source>
</evidence>
<sequence length="276" mass="31435">MFSIRIAKIYAFTSTALLTIIGCCMLLPFYWMVINSLKPATSVIRMPPDLSFYHLTWENYEKLFADSIVSLWTFNSFLIAICGMFGNVIICSMAGYAFAKKNFPGKRMLFWFVMSIMMTSTQVIMIPLFMLIRDMGLLNSYWGLILPVLVSPFAVFMTKQFMQSIPNELIAAAQIDGSSEWFIYWKIILPLSKPVLAIVAIFSFITQWNDFLWPLLATESREMRTLQVGVSSMQLQNVNYGLVLAGSVWTMIPVVLLFVSFQRFFVRGITIGAVKG</sequence>
<evidence type="ECO:0000256" key="5">
    <source>
        <dbReference type="ARBA" id="ARBA00022989"/>
    </source>
</evidence>
<feature type="transmembrane region" description="Helical" evidence="7">
    <location>
        <begin position="77"/>
        <end position="97"/>
    </location>
</feature>
<dbReference type="PROSITE" id="PS50928">
    <property type="entry name" value="ABC_TM1"/>
    <property type="match status" value="1"/>
</dbReference>
<evidence type="ECO:0000256" key="2">
    <source>
        <dbReference type="ARBA" id="ARBA00022448"/>
    </source>
</evidence>
<keyword evidence="2 7" id="KW-0813">Transport</keyword>
<dbReference type="PROSITE" id="PS51257">
    <property type="entry name" value="PROKAR_LIPOPROTEIN"/>
    <property type="match status" value="1"/>
</dbReference>
<feature type="transmembrane region" description="Helical" evidence="7">
    <location>
        <begin position="183"/>
        <end position="205"/>
    </location>
</feature>
<feature type="transmembrane region" description="Helical" evidence="7">
    <location>
        <begin position="240"/>
        <end position="261"/>
    </location>
</feature>
<evidence type="ECO:0000256" key="7">
    <source>
        <dbReference type="RuleBase" id="RU363032"/>
    </source>
</evidence>
<dbReference type="CDD" id="cd06261">
    <property type="entry name" value="TM_PBP2"/>
    <property type="match status" value="1"/>
</dbReference>
<dbReference type="Proteomes" id="UP001493487">
    <property type="component" value="Unassembled WGS sequence"/>
</dbReference>
<comment type="caution">
    <text evidence="9">The sequence shown here is derived from an EMBL/GenBank/DDBJ whole genome shotgun (WGS) entry which is preliminary data.</text>
</comment>
<dbReference type="PANTHER" id="PTHR43744">
    <property type="entry name" value="ABC TRANSPORTER PERMEASE PROTEIN MG189-RELATED-RELATED"/>
    <property type="match status" value="1"/>
</dbReference>
<comment type="subcellular location">
    <subcellularLocation>
        <location evidence="1 7">Cell membrane</location>
        <topology evidence="1 7">Multi-pass membrane protein</topology>
    </subcellularLocation>
</comment>
<proteinExistence type="inferred from homology"/>
<dbReference type="SUPFAM" id="SSF161098">
    <property type="entry name" value="MetI-like"/>
    <property type="match status" value="1"/>
</dbReference>
<organism evidence="9 10">
    <name type="scientific">Cohnella silvisoli</name>
    <dbReference type="NCBI Taxonomy" id="2873699"/>
    <lineage>
        <taxon>Bacteria</taxon>
        <taxon>Bacillati</taxon>
        <taxon>Bacillota</taxon>
        <taxon>Bacilli</taxon>
        <taxon>Bacillales</taxon>
        <taxon>Paenibacillaceae</taxon>
        <taxon>Cohnella</taxon>
    </lineage>
</organism>
<feature type="transmembrane region" description="Helical" evidence="7">
    <location>
        <begin position="9"/>
        <end position="31"/>
    </location>
</feature>
<keyword evidence="4 7" id="KW-0812">Transmembrane</keyword>
<dbReference type="EMBL" id="JASKHM010000018">
    <property type="protein sequence ID" value="MEQ4485970.1"/>
    <property type="molecule type" value="Genomic_DNA"/>
</dbReference>
<feature type="transmembrane region" description="Helical" evidence="7">
    <location>
        <begin position="109"/>
        <end position="129"/>
    </location>
</feature>
<dbReference type="Pfam" id="PF00528">
    <property type="entry name" value="BPD_transp_1"/>
    <property type="match status" value="1"/>
</dbReference>
<dbReference type="Gene3D" id="1.10.3720.10">
    <property type="entry name" value="MetI-like"/>
    <property type="match status" value="1"/>
</dbReference>
<dbReference type="PANTHER" id="PTHR43744:SF12">
    <property type="entry name" value="ABC TRANSPORTER PERMEASE PROTEIN MG189-RELATED"/>
    <property type="match status" value="1"/>
</dbReference>
<gene>
    <name evidence="9" type="ORF">QJS35_26680</name>
</gene>
<evidence type="ECO:0000259" key="8">
    <source>
        <dbReference type="PROSITE" id="PS50928"/>
    </source>
</evidence>
<name>A0ABV1L0T4_9BACL</name>
<keyword evidence="6 7" id="KW-0472">Membrane</keyword>
<evidence type="ECO:0000256" key="6">
    <source>
        <dbReference type="ARBA" id="ARBA00023136"/>
    </source>
</evidence>
<dbReference type="InterPro" id="IPR035906">
    <property type="entry name" value="MetI-like_sf"/>
</dbReference>
<protein>
    <submittedName>
        <fullName evidence="9">Carbohydrate ABC transporter permease</fullName>
    </submittedName>
</protein>